<dbReference type="Proteomes" id="UP001225933">
    <property type="component" value="Unassembled WGS sequence"/>
</dbReference>
<gene>
    <name evidence="1" type="ORF">QX233_05625</name>
</gene>
<organism evidence="1 2">
    <name type="scientific">Chryseobacterium gambrini</name>
    <dbReference type="NCBI Taxonomy" id="373672"/>
    <lineage>
        <taxon>Bacteria</taxon>
        <taxon>Pseudomonadati</taxon>
        <taxon>Bacteroidota</taxon>
        <taxon>Flavobacteriia</taxon>
        <taxon>Flavobacteriales</taxon>
        <taxon>Weeksellaceae</taxon>
        <taxon>Chryseobacterium group</taxon>
        <taxon>Chryseobacterium</taxon>
    </lineage>
</organism>
<evidence type="ECO:0000313" key="2">
    <source>
        <dbReference type="Proteomes" id="UP001225933"/>
    </source>
</evidence>
<proteinExistence type="predicted"/>
<comment type="caution">
    <text evidence="1">The sequence shown here is derived from an EMBL/GenBank/DDBJ whole genome shotgun (WGS) entry which is preliminary data.</text>
</comment>
<dbReference type="EMBL" id="JAUHGV010000004">
    <property type="protein sequence ID" value="MDN4011928.1"/>
    <property type="molecule type" value="Genomic_DNA"/>
</dbReference>
<name>A0AAJ1VJ21_9FLAO</name>
<accession>A0AAJ1VJ21</accession>
<protein>
    <submittedName>
        <fullName evidence="1">Uncharacterized protein</fullName>
    </submittedName>
</protein>
<reference evidence="1" key="1">
    <citation type="submission" date="2023-06" db="EMBL/GenBank/DDBJ databases">
        <title>Two Chryseobacterium gambrini strains from China.</title>
        <authorList>
            <person name="Zeng J."/>
            <person name="Wu Y."/>
        </authorList>
    </citation>
    <scope>NUCLEOTIDE SEQUENCE</scope>
    <source>
        <strain evidence="1">SQ219</strain>
    </source>
</reference>
<dbReference type="RefSeq" id="WP_214590938.1">
    <property type="nucleotide sequence ID" value="NZ_JAUHGV010000004.1"/>
</dbReference>
<evidence type="ECO:0000313" key="1">
    <source>
        <dbReference type="EMBL" id="MDN4011928.1"/>
    </source>
</evidence>
<sequence length="46" mass="5363">MEIKVTDCKSAISVNIQQKKNKIIITVDELSIKFNLKNCNLYTFWS</sequence>
<dbReference type="AlphaFoldDB" id="A0AAJ1VJ21"/>